<sequence length="82" mass="8897">MKKIITLLAIALFTINSNAQQATAAKQEKSKKEACSMSHDGDSKKMTAEEVATCKEKCKAEGKKCDAKATKKEDKKCCAKKA</sequence>
<organism evidence="2 3">
    <name type="scientific">Flavobacterium muglaense</name>
    <dbReference type="NCBI Taxonomy" id="2764716"/>
    <lineage>
        <taxon>Bacteria</taxon>
        <taxon>Pseudomonadati</taxon>
        <taxon>Bacteroidota</taxon>
        <taxon>Flavobacteriia</taxon>
        <taxon>Flavobacteriales</taxon>
        <taxon>Flavobacteriaceae</taxon>
        <taxon>Flavobacterium</taxon>
    </lineage>
</organism>
<dbReference type="RefSeq" id="WP_187017490.1">
    <property type="nucleotide sequence ID" value="NZ_JACRUK010000007.1"/>
</dbReference>
<evidence type="ECO:0000256" key="1">
    <source>
        <dbReference type="SAM" id="SignalP"/>
    </source>
</evidence>
<keyword evidence="1" id="KW-0732">Signal</keyword>
<feature type="signal peptide" evidence="1">
    <location>
        <begin position="1"/>
        <end position="19"/>
    </location>
</feature>
<evidence type="ECO:0000313" key="3">
    <source>
        <dbReference type="Proteomes" id="UP000641454"/>
    </source>
</evidence>
<accession>A0A923MY41</accession>
<reference evidence="2 3" key="1">
    <citation type="submission" date="2020-08" db="EMBL/GenBank/DDBJ databases">
        <title>Description of novel Flavobacterium F-392 isolate.</title>
        <authorList>
            <person name="Saticioglu I.B."/>
            <person name="Duman M."/>
            <person name="Altun S."/>
        </authorList>
    </citation>
    <scope>NUCLEOTIDE SEQUENCE [LARGE SCALE GENOMIC DNA]</scope>
    <source>
        <strain evidence="2 3">F-392</strain>
    </source>
</reference>
<evidence type="ECO:0008006" key="4">
    <source>
        <dbReference type="Google" id="ProtNLM"/>
    </source>
</evidence>
<keyword evidence="3" id="KW-1185">Reference proteome</keyword>
<gene>
    <name evidence="2" type="ORF">H8R25_05135</name>
</gene>
<dbReference type="Proteomes" id="UP000641454">
    <property type="component" value="Unassembled WGS sequence"/>
</dbReference>
<name>A0A923MY41_9FLAO</name>
<dbReference type="AlphaFoldDB" id="A0A923MY41"/>
<proteinExistence type="predicted"/>
<comment type="caution">
    <text evidence="2">The sequence shown here is derived from an EMBL/GenBank/DDBJ whole genome shotgun (WGS) entry which is preliminary data.</text>
</comment>
<dbReference type="EMBL" id="JACRUL010000007">
    <property type="protein sequence ID" value="MBC5843819.1"/>
    <property type="molecule type" value="Genomic_DNA"/>
</dbReference>
<protein>
    <recommendedName>
        <fullName evidence="4">Low-complexity protein</fullName>
    </recommendedName>
</protein>
<evidence type="ECO:0000313" key="2">
    <source>
        <dbReference type="EMBL" id="MBC5843819.1"/>
    </source>
</evidence>
<feature type="chain" id="PRO_5037207081" description="Low-complexity protein" evidence="1">
    <location>
        <begin position="20"/>
        <end position="82"/>
    </location>
</feature>